<evidence type="ECO:0000313" key="2">
    <source>
        <dbReference type="Proteomes" id="UP000287247"/>
    </source>
</evidence>
<dbReference type="AlphaFoldDB" id="A0A401IF68"/>
<dbReference type="EMBL" id="BDQK01000005">
    <property type="protein sequence ID" value="GBF79871.1"/>
    <property type="molecule type" value="Genomic_DNA"/>
</dbReference>
<dbReference type="PANTHER" id="PTHR39337">
    <property type="entry name" value="BLR5642 PROTEIN"/>
    <property type="match status" value="1"/>
</dbReference>
<evidence type="ECO:0000313" key="1">
    <source>
        <dbReference type="EMBL" id="GBF79871.1"/>
    </source>
</evidence>
<comment type="caution">
    <text evidence="1">The sequence shown here is derived from an EMBL/GenBank/DDBJ whole genome shotgun (WGS) entry which is preliminary data.</text>
</comment>
<dbReference type="InterPro" id="IPR007438">
    <property type="entry name" value="DUF488"/>
</dbReference>
<keyword evidence="2" id="KW-1185">Reference proteome</keyword>
<dbReference type="OrthoDB" id="9789109at2"/>
<dbReference type="GO" id="GO:0016874">
    <property type="term" value="F:ligase activity"/>
    <property type="evidence" value="ECO:0007669"/>
    <property type="project" value="UniProtKB-KW"/>
</dbReference>
<dbReference type="PANTHER" id="PTHR39337:SF1">
    <property type="entry name" value="BLR5642 PROTEIN"/>
    <property type="match status" value="1"/>
</dbReference>
<reference evidence="2" key="1">
    <citation type="submission" date="2017-05" db="EMBL/GenBank/DDBJ databases">
        <title>Physiological properties and genetic analysis related to exopolysaccharide production of fresh-water unicellular cyanobacterium Aphanothece sacrum, Suizenji Nori, that has been cultured as a food source in Japan.</title>
        <authorList>
            <person name="Kanesaki Y."/>
            <person name="Yoshikawa S."/>
            <person name="Ohki K."/>
        </authorList>
    </citation>
    <scope>NUCLEOTIDE SEQUENCE [LARGE SCALE GENOMIC DNA]</scope>
    <source>
        <strain evidence="2">FPU1</strain>
    </source>
</reference>
<dbReference type="Pfam" id="PF04343">
    <property type="entry name" value="DUF488"/>
    <property type="match status" value="1"/>
</dbReference>
<gene>
    <name evidence="1" type="ORF">AsFPU1_1271</name>
</gene>
<organism evidence="1 2">
    <name type="scientific">Aphanothece sacrum FPU1</name>
    <dbReference type="NCBI Taxonomy" id="1920663"/>
    <lineage>
        <taxon>Bacteria</taxon>
        <taxon>Bacillati</taxon>
        <taxon>Cyanobacteriota</taxon>
        <taxon>Cyanophyceae</taxon>
        <taxon>Oscillatoriophycideae</taxon>
        <taxon>Chroococcales</taxon>
        <taxon>Aphanothecaceae</taxon>
        <taxon>Aphanothece</taxon>
    </lineage>
</organism>
<sequence length="157" mass="18188">MSNLKKNNQNNLINLYTIGFTQKTAETFFESLINSGVKKIIDVRLNNVSQLAGFAKKKDLIYFLSKIANIDYIHLIELAPTQDILDDYKKKKGDWNIYETKFIKLISDRQIEKTISPDILEDGCLLCSEAKPHNCHRRLVADYLNQHWGNIKVHHLV</sequence>
<keyword evidence="1" id="KW-0436">Ligase</keyword>
<dbReference type="Proteomes" id="UP000287247">
    <property type="component" value="Unassembled WGS sequence"/>
</dbReference>
<protein>
    <submittedName>
        <fullName evidence="1">NAD-dependent DNA ligase LigA</fullName>
    </submittedName>
</protein>
<proteinExistence type="predicted"/>
<accession>A0A401IF68</accession>
<dbReference type="RefSeq" id="WP_124972151.1">
    <property type="nucleotide sequence ID" value="NZ_BDQK01000005.1"/>
</dbReference>
<name>A0A401IF68_APHSA</name>